<organism evidence="1 2">
    <name type="scientific">Candidatus Gallilactobacillus intestinavium</name>
    <dbReference type="NCBI Taxonomy" id="2840838"/>
    <lineage>
        <taxon>Bacteria</taxon>
        <taxon>Bacillati</taxon>
        <taxon>Bacillota</taxon>
        <taxon>Bacilli</taxon>
        <taxon>Lactobacillales</taxon>
        <taxon>Lactobacillaceae</taxon>
        <taxon>Lactobacillaceae incertae sedis</taxon>
        <taxon>Candidatus Gallilactobacillus</taxon>
    </lineage>
</organism>
<accession>A0A9D9E692</accession>
<proteinExistence type="predicted"/>
<gene>
    <name evidence="1" type="ORF">IAA89_01270</name>
</gene>
<comment type="caution">
    <text evidence="1">The sequence shown here is derived from an EMBL/GenBank/DDBJ whole genome shotgun (WGS) entry which is preliminary data.</text>
</comment>
<name>A0A9D9E692_9LACO</name>
<dbReference type="Proteomes" id="UP000823614">
    <property type="component" value="Unassembled WGS sequence"/>
</dbReference>
<evidence type="ECO:0000313" key="1">
    <source>
        <dbReference type="EMBL" id="MBO8441070.1"/>
    </source>
</evidence>
<sequence>MTMTEFITKVNEFKGYRAEYSKENNRVFIFKEGEPFTICKIFLERKAKYMLFTTELPSELFNLIADYSISDNRKEL</sequence>
<protein>
    <submittedName>
        <fullName evidence="1">Uncharacterized protein</fullName>
    </submittedName>
</protein>
<dbReference type="AlphaFoldDB" id="A0A9D9E692"/>
<evidence type="ECO:0000313" key="2">
    <source>
        <dbReference type="Proteomes" id="UP000823614"/>
    </source>
</evidence>
<reference evidence="1" key="2">
    <citation type="journal article" date="2021" name="PeerJ">
        <title>Extensive microbial diversity within the chicken gut microbiome revealed by metagenomics and culture.</title>
        <authorList>
            <person name="Gilroy R."/>
            <person name="Ravi A."/>
            <person name="Getino M."/>
            <person name="Pursley I."/>
            <person name="Horton D.L."/>
            <person name="Alikhan N.F."/>
            <person name="Baker D."/>
            <person name="Gharbi K."/>
            <person name="Hall N."/>
            <person name="Watson M."/>
            <person name="Adriaenssens E.M."/>
            <person name="Foster-Nyarko E."/>
            <person name="Jarju S."/>
            <person name="Secka A."/>
            <person name="Antonio M."/>
            <person name="Oren A."/>
            <person name="Chaudhuri R.R."/>
            <person name="La Ragione R."/>
            <person name="Hildebrand F."/>
            <person name="Pallen M.J."/>
        </authorList>
    </citation>
    <scope>NUCLEOTIDE SEQUENCE</scope>
    <source>
        <strain evidence="1">C6-149</strain>
    </source>
</reference>
<dbReference type="EMBL" id="JADIMP010000023">
    <property type="protein sequence ID" value="MBO8441070.1"/>
    <property type="molecule type" value="Genomic_DNA"/>
</dbReference>
<reference evidence="1" key="1">
    <citation type="submission" date="2020-10" db="EMBL/GenBank/DDBJ databases">
        <authorList>
            <person name="Gilroy R."/>
        </authorList>
    </citation>
    <scope>NUCLEOTIDE SEQUENCE</scope>
    <source>
        <strain evidence="1">C6-149</strain>
    </source>
</reference>